<evidence type="ECO:0000256" key="2">
    <source>
        <dbReference type="PIRNR" id="PIRNR006276"/>
    </source>
</evidence>
<dbReference type="CDD" id="cd00293">
    <property type="entry name" value="USP-like"/>
    <property type="match status" value="1"/>
</dbReference>
<evidence type="ECO:0000313" key="4">
    <source>
        <dbReference type="EMBL" id="AEI05960.1"/>
    </source>
</evidence>
<dbReference type="STRING" id="504832.OCA5_c12440"/>
<dbReference type="PRINTS" id="PR01438">
    <property type="entry name" value="UNVRSLSTRESS"/>
</dbReference>
<evidence type="ECO:0000256" key="1">
    <source>
        <dbReference type="ARBA" id="ARBA00008791"/>
    </source>
</evidence>
<evidence type="ECO:0000313" key="5">
    <source>
        <dbReference type="Proteomes" id="UP000007730"/>
    </source>
</evidence>
<dbReference type="PIRSF" id="PIRSF006276">
    <property type="entry name" value="UspA"/>
    <property type="match status" value="1"/>
</dbReference>
<dbReference type="InterPro" id="IPR006015">
    <property type="entry name" value="Universal_stress_UspA"/>
</dbReference>
<dbReference type="Pfam" id="PF00582">
    <property type="entry name" value="Usp"/>
    <property type="match status" value="1"/>
</dbReference>
<dbReference type="GO" id="GO:0005737">
    <property type="term" value="C:cytoplasm"/>
    <property type="evidence" value="ECO:0007669"/>
    <property type="project" value="UniProtKB-SubCell"/>
</dbReference>
<dbReference type="InterPro" id="IPR006016">
    <property type="entry name" value="UspA"/>
</dbReference>
<proteinExistence type="inferred from homology"/>
<dbReference type="Proteomes" id="UP000007730">
    <property type="component" value="Chromosome"/>
</dbReference>
<dbReference type="OrthoDB" id="5564966at2"/>
<dbReference type="Gene3D" id="3.40.50.620">
    <property type="entry name" value="HUPs"/>
    <property type="match status" value="1"/>
</dbReference>
<dbReference type="eggNOG" id="COG0589">
    <property type="taxonomic scope" value="Bacteria"/>
</dbReference>
<reference evidence="4 5" key="1">
    <citation type="journal article" date="2011" name="J. Bacteriol.">
        <title>Complete genome sequences of the chemolithoautotrophic Oligotropha carboxidovorans strains OM4 and OM5.</title>
        <authorList>
            <person name="Volland S."/>
            <person name="Rachinger M."/>
            <person name="Strittmatter A."/>
            <person name="Daniel R."/>
            <person name="Gottschalk G."/>
            <person name="Meyer O."/>
        </authorList>
    </citation>
    <scope>NUCLEOTIDE SEQUENCE [LARGE SCALE GENOMIC DNA]</scope>
    <source>
        <strain evidence="5">ATCC 49405 / DSM 1227 / KCTC 32145 / OM5</strain>
    </source>
</reference>
<dbReference type="RefSeq" id="WP_013912959.1">
    <property type="nucleotide sequence ID" value="NC_011386.1"/>
</dbReference>
<comment type="similarity">
    <text evidence="1 2">Belongs to the universal stress protein A family.</text>
</comment>
<dbReference type="InterPro" id="IPR014729">
    <property type="entry name" value="Rossmann-like_a/b/a_fold"/>
</dbReference>
<dbReference type="PATRIC" id="fig|504832.7.peg.1322"/>
<dbReference type="KEGG" id="ocg:OCA5_c12440"/>
<keyword evidence="2" id="KW-0963">Cytoplasm</keyword>
<evidence type="ECO:0000259" key="3">
    <source>
        <dbReference type="Pfam" id="PF00582"/>
    </source>
</evidence>
<feature type="domain" description="UspA" evidence="3">
    <location>
        <begin position="1"/>
        <end position="149"/>
    </location>
</feature>
<organism evidence="4 5">
    <name type="scientific">Afipia carboxidovorans (strain ATCC 49405 / DSM 1227 / KCTC 32145 / OM5)</name>
    <name type="common">Oligotropha carboxidovorans</name>
    <dbReference type="NCBI Taxonomy" id="504832"/>
    <lineage>
        <taxon>Bacteria</taxon>
        <taxon>Pseudomonadati</taxon>
        <taxon>Pseudomonadota</taxon>
        <taxon>Alphaproteobacteria</taxon>
        <taxon>Hyphomicrobiales</taxon>
        <taxon>Nitrobacteraceae</taxon>
        <taxon>Afipia</taxon>
    </lineage>
</organism>
<gene>
    <name evidence="4" type="ordered locus">OCA5_c12440</name>
</gene>
<comment type="subcellular location">
    <subcellularLocation>
        <location evidence="2">Cytoplasm</location>
    </subcellularLocation>
</comment>
<dbReference type="AlphaFoldDB" id="F8BVG1"/>
<keyword evidence="5" id="KW-1185">Reference proteome</keyword>
<accession>F8BVG1</accession>
<sequence length="149" mass="15847">MYEHILVSSDGSDLAQAGVDHGLRLAKIHGSKVTAVTVTEPLGGQFAFASDLWSPSEGEIAAYDKNQAAIAKRILERIRQDAEATGVPIETIHVPWRTPANALVEIAEQCGCSLIVMSSHGRTGLSRAMLGSQTTQVVSTSKVPVLVVR</sequence>
<dbReference type="EMBL" id="CP002826">
    <property type="protein sequence ID" value="AEI05960.1"/>
    <property type="molecule type" value="Genomic_DNA"/>
</dbReference>
<dbReference type="SUPFAM" id="SSF52402">
    <property type="entry name" value="Adenine nucleotide alpha hydrolases-like"/>
    <property type="match status" value="1"/>
</dbReference>
<dbReference type="PANTHER" id="PTHR46268:SF15">
    <property type="entry name" value="UNIVERSAL STRESS PROTEIN HP_0031"/>
    <property type="match status" value="1"/>
</dbReference>
<name>F8BVG1_AFIC5</name>
<protein>
    <recommendedName>
        <fullName evidence="2">Universal stress protein</fullName>
    </recommendedName>
</protein>
<dbReference type="HOGENOM" id="CLU_049301_11_0_5"/>
<dbReference type="PANTHER" id="PTHR46268">
    <property type="entry name" value="STRESS RESPONSE PROTEIN NHAX"/>
    <property type="match status" value="1"/>
</dbReference>